<dbReference type="Proteomes" id="UP001595378">
    <property type="component" value="Unassembled WGS sequence"/>
</dbReference>
<evidence type="ECO:0000256" key="1">
    <source>
        <dbReference type="SAM" id="MobiDB-lite"/>
    </source>
</evidence>
<dbReference type="PROSITE" id="PS51257">
    <property type="entry name" value="PROKAR_LIPOPROTEIN"/>
    <property type="match status" value="1"/>
</dbReference>
<dbReference type="EMBL" id="JBHRSU010000027">
    <property type="protein sequence ID" value="MFC3100812.1"/>
    <property type="molecule type" value="Genomic_DNA"/>
</dbReference>
<keyword evidence="4" id="KW-1185">Reference proteome</keyword>
<accession>A0ABV7EGI7</accession>
<dbReference type="InterPro" id="IPR006311">
    <property type="entry name" value="TAT_signal"/>
</dbReference>
<keyword evidence="2" id="KW-0732">Signal</keyword>
<evidence type="ECO:0000256" key="2">
    <source>
        <dbReference type="SAM" id="SignalP"/>
    </source>
</evidence>
<dbReference type="PROSITE" id="PS51318">
    <property type="entry name" value="TAT"/>
    <property type="match status" value="1"/>
</dbReference>
<feature type="compositionally biased region" description="Pro residues" evidence="1">
    <location>
        <begin position="35"/>
        <end position="61"/>
    </location>
</feature>
<reference evidence="4" key="1">
    <citation type="journal article" date="2019" name="Int. J. Syst. Evol. Microbiol.">
        <title>The Global Catalogue of Microorganisms (GCM) 10K type strain sequencing project: providing services to taxonomists for standard genome sequencing and annotation.</title>
        <authorList>
            <consortium name="The Broad Institute Genomics Platform"/>
            <consortium name="The Broad Institute Genome Sequencing Center for Infectious Disease"/>
            <person name="Wu L."/>
            <person name="Ma J."/>
        </authorList>
    </citation>
    <scope>NUCLEOTIDE SEQUENCE [LARGE SCALE GENOMIC DNA]</scope>
    <source>
        <strain evidence="4">KCTC 52606</strain>
    </source>
</reference>
<protein>
    <submittedName>
        <fullName evidence="3">Uncharacterized protein</fullName>
    </submittedName>
</protein>
<gene>
    <name evidence="3" type="ORF">ACFODK_07930</name>
</gene>
<proteinExistence type="predicted"/>
<evidence type="ECO:0000313" key="4">
    <source>
        <dbReference type="Proteomes" id="UP001595378"/>
    </source>
</evidence>
<evidence type="ECO:0000313" key="3">
    <source>
        <dbReference type="EMBL" id="MFC3100812.1"/>
    </source>
</evidence>
<sequence length="199" mass="20898">MTLKSSPPALRRAVLLLGGAAGALALAGCIPPASDAPPAPRTEPVAAPAPEPAPAPAPAPAAPAVSSALEAHPEEWIDQPQTAGDWRWMMAGGQSTAEFSDPAGTVLARLVCTPDRHVLIAVAGSQPTRGVRVRTETRDALLTASLREGWLETRLAARDAILDAMAFSRGRFALEVQGGRALYLPSYPEITRVLEDCRR</sequence>
<dbReference type="RefSeq" id="WP_336920440.1">
    <property type="nucleotide sequence ID" value="NZ_JBANRN010000017.1"/>
</dbReference>
<feature type="chain" id="PRO_5045140780" evidence="2">
    <location>
        <begin position="28"/>
        <end position="199"/>
    </location>
</feature>
<name>A0ABV7EGI7_9SPHN</name>
<organism evidence="3 4">
    <name type="scientific">Alteraurantiacibacter lauratis</name>
    <dbReference type="NCBI Taxonomy" id="2054627"/>
    <lineage>
        <taxon>Bacteria</taxon>
        <taxon>Pseudomonadati</taxon>
        <taxon>Pseudomonadota</taxon>
        <taxon>Alphaproteobacteria</taxon>
        <taxon>Sphingomonadales</taxon>
        <taxon>Erythrobacteraceae</taxon>
        <taxon>Alteraurantiacibacter</taxon>
    </lineage>
</organism>
<feature type="region of interest" description="Disordered" evidence="1">
    <location>
        <begin position="35"/>
        <end position="69"/>
    </location>
</feature>
<comment type="caution">
    <text evidence="3">The sequence shown here is derived from an EMBL/GenBank/DDBJ whole genome shotgun (WGS) entry which is preliminary data.</text>
</comment>
<feature type="signal peptide" evidence="2">
    <location>
        <begin position="1"/>
        <end position="27"/>
    </location>
</feature>